<dbReference type="UniPathway" id="UPA00241">
    <property type="reaction ID" value="UER00352"/>
</dbReference>
<evidence type="ECO:0000256" key="16">
    <source>
        <dbReference type="HAMAP-Rule" id="MF_01274"/>
    </source>
</evidence>
<comment type="similarity">
    <text evidence="14 16">Belongs to the type III pantothenate kinase family.</text>
</comment>
<keyword evidence="18" id="KW-1185">Reference proteome</keyword>
<dbReference type="GO" id="GO:0046872">
    <property type="term" value="F:metal ion binding"/>
    <property type="evidence" value="ECO:0007669"/>
    <property type="project" value="UniProtKB-KW"/>
</dbReference>
<keyword evidence="8 16" id="KW-0808">Transferase</keyword>
<evidence type="ECO:0000256" key="12">
    <source>
        <dbReference type="ARBA" id="ARBA00022958"/>
    </source>
</evidence>
<evidence type="ECO:0000256" key="14">
    <source>
        <dbReference type="ARBA" id="ARBA00038036"/>
    </source>
</evidence>
<dbReference type="InterPro" id="IPR004619">
    <property type="entry name" value="Type_III_PanK"/>
</dbReference>
<dbReference type="SUPFAM" id="SSF53067">
    <property type="entry name" value="Actin-like ATPase domain"/>
    <property type="match status" value="2"/>
</dbReference>
<evidence type="ECO:0000313" key="17">
    <source>
        <dbReference type="EMBL" id="SHL12140.1"/>
    </source>
</evidence>
<evidence type="ECO:0000256" key="2">
    <source>
        <dbReference type="ARBA" id="ARBA00001958"/>
    </source>
</evidence>
<comment type="subunit">
    <text evidence="5 16">Homodimer.</text>
</comment>
<keyword evidence="16" id="KW-0479">Metal-binding</keyword>
<sequence length="257" mass="28058">MLLVIDVGNTNTVMGVFDDRRVVCDWRIRTERETTEDEFFVLASQLFAGKDIKPEIITSTIVSCVVPPMRKILHAFCQKYLGHEPLWVSAEMDMGMPILYDNPAEVGADRIVNAVAAYERYKDALIVIDFGTATTFDCISKDGEYLGGAISPGVGIASEALFARASKLPRVEIFNPPAQAIGKDTAKSMQSGIILGYAGLVDGLVRRIVKEMENKPRVIATGGLAPLMANVAETIEEVESGLTLEGLRIIFDRVSES</sequence>
<reference evidence="18" key="1">
    <citation type="submission" date="2016-11" db="EMBL/GenBank/DDBJ databases">
        <authorList>
            <person name="Varghese N."/>
            <person name="Submissions S."/>
        </authorList>
    </citation>
    <scope>NUCLEOTIDE SEQUENCE [LARGE SCALE GENOMIC DNA]</scope>
    <source>
        <strain evidence="18">DSM 16219</strain>
    </source>
</reference>
<evidence type="ECO:0000256" key="3">
    <source>
        <dbReference type="ARBA" id="ARBA00004496"/>
    </source>
</evidence>
<evidence type="ECO:0000256" key="1">
    <source>
        <dbReference type="ARBA" id="ARBA00001206"/>
    </source>
</evidence>
<dbReference type="STRING" id="1121393.SAMN02745216_04654"/>
<gene>
    <name evidence="16" type="primary">coaX</name>
    <name evidence="17" type="ORF">SAMN02745216_04654</name>
</gene>
<dbReference type="HAMAP" id="MF_01274">
    <property type="entry name" value="Pantothen_kinase_3"/>
    <property type="match status" value="1"/>
</dbReference>
<feature type="binding site" evidence="16">
    <location>
        <position position="132"/>
    </location>
    <ligand>
        <name>ATP</name>
        <dbReference type="ChEBI" id="CHEBI:30616"/>
    </ligand>
</feature>
<evidence type="ECO:0000256" key="15">
    <source>
        <dbReference type="ARBA" id="ARBA00040883"/>
    </source>
</evidence>
<comment type="catalytic activity">
    <reaction evidence="1 16">
        <text>(R)-pantothenate + ATP = (R)-4'-phosphopantothenate + ADP + H(+)</text>
        <dbReference type="Rhea" id="RHEA:16373"/>
        <dbReference type="ChEBI" id="CHEBI:10986"/>
        <dbReference type="ChEBI" id="CHEBI:15378"/>
        <dbReference type="ChEBI" id="CHEBI:29032"/>
        <dbReference type="ChEBI" id="CHEBI:30616"/>
        <dbReference type="ChEBI" id="CHEBI:456216"/>
        <dbReference type="EC" id="2.7.1.33"/>
    </reaction>
</comment>
<evidence type="ECO:0000256" key="11">
    <source>
        <dbReference type="ARBA" id="ARBA00022840"/>
    </source>
</evidence>
<organism evidence="17 18">
    <name type="scientific">Desulfatibacillum alkenivorans DSM 16219</name>
    <dbReference type="NCBI Taxonomy" id="1121393"/>
    <lineage>
        <taxon>Bacteria</taxon>
        <taxon>Pseudomonadati</taxon>
        <taxon>Thermodesulfobacteriota</taxon>
        <taxon>Desulfobacteria</taxon>
        <taxon>Desulfobacterales</taxon>
        <taxon>Desulfatibacillaceae</taxon>
        <taxon>Desulfatibacillum</taxon>
    </lineage>
</organism>
<dbReference type="Gene3D" id="3.30.420.40">
    <property type="match status" value="2"/>
</dbReference>
<comment type="pathway">
    <text evidence="4 16">Cofactor biosynthesis; coenzyme A biosynthesis; CoA from (R)-pantothenate: step 1/5.</text>
</comment>
<dbReference type="PANTHER" id="PTHR34265:SF1">
    <property type="entry name" value="TYPE III PANTOTHENATE KINASE"/>
    <property type="match status" value="1"/>
</dbReference>
<dbReference type="EC" id="2.7.1.33" evidence="6 16"/>
<evidence type="ECO:0000256" key="7">
    <source>
        <dbReference type="ARBA" id="ARBA00022490"/>
    </source>
</evidence>
<feature type="binding site" evidence="16">
    <location>
        <begin position="107"/>
        <end position="110"/>
    </location>
    <ligand>
        <name>substrate</name>
    </ligand>
</feature>
<dbReference type="GO" id="GO:0005524">
    <property type="term" value="F:ATP binding"/>
    <property type="evidence" value="ECO:0007669"/>
    <property type="project" value="UniProtKB-UniRule"/>
</dbReference>
<dbReference type="OrthoDB" id="9804707at2"/>
<dbReference type="EMBL" id="FQZU01000046">
    <property type="protein sequence ID" value="SHL12140.1"/>
    <property type="molecule type" value="Genomic_DNA"/>
</dbReference>
<keyword evidence="13 16" id="KW-0173">Coenzyme A biosynthesis</keyword>
<feature type="binding site" evidence="16">
    <location>
        <position position="129"/>
    </location>
    <ligand>
        <name>K(+)</name>
        <dbReference type="ChEBI" id="CHEBI:29103"/>
    </ligand>
</feature>
<dbReference type="PANTHER" id="PTHR34265">
    <property type="entry name" value="TYPE III PANTOTHENATE KINASE"/>
    <property type="match status" value="1"/>
</dbReference>
<evidence type="ECO:0000256" key="13">
    <source>
        <dbReference type="ARBA" id="ARBA00022993"/>
    </source>
</evidence>
<dbReference type="NCBIfam" id="NF009855">
    <property type="entry name" value="PRK13321.1"/>
    <property type="match status" value="1"/>
</dbReference>
<keyword evidence="11 16" id="KW-0067">ATP-binding</keyword>
<protein>
    <recommendedName>
        <fullName evidence="15 16">Type III pantothenate kinase</fullName>
        <ecNumber evidence="6 16">2.7.1.33</ecNumber>
    </recommendedName>
    <alternativeName>
        <fullName evidence="16">PanK-III</fullName>
    </alternativeName>
    <alternativeName>
        <fullName evidence="16">Pantothenic acid kinase</fullName>
    </alternativeName>
</protein>
<accession>A0A1M6Y1N7</accession>
<dbReference type="RefSeq" id="WP_073478643.1">
    <property type="nucleotide sequence ID" value="NZ_FQZU01000046.1"/>
</dbReference>
<comment type="subcellular location">
    <subcellularLocation>
        <location evidence="3 16">Cytoplasm</location>
    </subcellularLocation>
</comment>
<comment type="cofactor">
    <cofactor evidence="2">
        <name>K(+)</name>
        <dbReference type="ChEBI" id="CHEBI:29103"/>
    </cofactor>
</comment>
<evidence type="ECO:0000256" key="9">
    <source>
        <dbReference type="ARBA" id="ARBA00022741"/>
    </source>
</evidence>
<evidence type="ECO:0000256" key="5">
    <source>
        <dbReference type="ARBA" id="ARBA00011738"/>
    </source>
</evidence>
<feature type="binding site" evidence="16">
    <location>
        <begin position="6"/>
        <end position="13"/>
    </location>
    <ligand>
        <name>ATP</name>
        <dbReference type="ChEBI" id="CHEBI:30616"/>
    </ligand>
</feature>
<dbReference type="Proteomes" id="UP000183994">
    <property type="component" value="Unassembled WGS sequence"/>
</dbReference>
<comment type="function">
    <text evidence="16">Catalyzes the phosphorylation of pantothenate (Pan), the first step in CoA biosynthesis.</text>
</comment>
<dbReference type="NCBIfam" id="NF009848">
    <property type="entry name" value="PRK13318.1-6"/>
    <property type="match status" value="1"/>
</dbReference>
<evidence type="ECO:0000256" key="8">
    <source>
        <dbReference type="ARBA" id="ARBA00022679"/>
    </source>
</evidence>
<feature type="active site" description="Proton acceptor" evidence="16">
    <location>
        <position position="109"/>
    </location>
</feature>
<evidence type="ECO:0000256" key="4">
    <source>
        <dbReference type="ARBA" id="ARBA00005225"/>
    </source>
</evidence>
<evidence type="ECO:0000256" key="10">
    <source>
        <dbReference type="ARBA" id="ARBA00022777"/>
    </source>
</evidence>
<evidence type="ECO:0000313" key="18">
    <source>
        <dbReference type="Proteomes" id="UP000183994"/>
    </source>
</evidence>
<keyword evidence="7 16" id="KW-0963">Cytoplasm</keyword>
<evidence type="ECO:0000256" key="6">
    <source>
        <dbReference type="ARBA" id="ARBA00012102"/>
    </source>
</evidence>
<dbReference type="GO" id="GO:0004594">
    <property type="term" value="F:pantothenate kinase activity"/>
    <property type="evidence" value="ECO:0007669"/>
    <property type="project" value="UniProtKB-UniRule"/>
</dbReference>
<feature type="binding site" evidence="16">
    <location>
        <position position="100"/>
    </location>
    <ligand>
        <name>substrate</name>
    </ligand>
</feature>
<keyword evidence="9 16" id="KW-0547">Nucleotide-binding</keyword>
<keyword evidence="12 16" id="KW-0630">Potassium</keyword>
<dbReference type="InterPro" id="IPR043129">
    <property type="entry name" value="ATPase_NBD"/>
</dbReference>
<feature type="binding site" evidence="16">
    <location>
        <position position="185"/>
    </location>
    <ligand>
        <name>substrate</name>
    </ligand>
</feature>
<dbReference type="Pfam" id="PF03309">
    <property type="entry name" value="Pan_kinase"/>
    <property type="match status" value="1"/>
</dbReference>
<proteinExistence type="inferred from homology"/>
<dbReference type="GO" id="GO:0015937">
    <property type="term" value="P:coenzyme A biosynthetic process"/>
    <property type="evidence" value="ECO:0007669"/>
    <property type="project" value="UniProtKB-UniRule"/>
</dbReference>
<dbReference type="NCBIfam" id="TIGR00671">
    <property type="entry name" value="baf"/>
    <property type="match status" value="1"/>
</dbReference>
<name>A0A1M6Y1N7_9BACT</name>
<keyword evidence="10 16" id="KW-0418">Kinase</keyword>
<dbReference type="GO" id="GO:0005737">
    <property type="term" value="C:cytoplasm"/>
    <property type="evidence" value="ECO:0007669"/>
    <property type="project" value="UniProtKB-SubCell"/>
</dbReference>
<comment type="cofactor">
    <cofactor evidence="16">
        <name>NH4(+)</name>
        <dbReference type="ChEBI" id="CHEBI:28938"/>
    </cofactor>
    <cofactor evidence="16">
        <name>K(+)</name>
        <dbReference type="ChEBI" id="CHEBI:29103"/>
    </cofactor>
    <text evidence="16">A monovalent cation. Ammonium or potassium.</text>
</comment>
<dbReference type="AlphaFoldDB" id="A0A1M6Y1N7"/>
<dbReference type="CDD" id="cd24015">
    <property type="entry name" value="ASKHA_NBD_PanK-III"/>
    <property type="match status" value="1"/>
</dbReference>